<sequence length="132" mass="15165">MVKETLLLLRHFVVRSAYPWTIWPKDRSYLILVLELRSRQSRLFLDFDHGFDLDSDLDPALDSDPSLALNFKLGLYSRSRCGLFLDFDLGFDLDSDLDPALDSDPSFALDFELDLILDPDVFTLRVPIAVLI</sequence>
<protein>
    <submittedName>
        <fullName evidence="1">Uncharacterized protein</fullName>
    </submittedName>
</protein>
<gene>
    <name evidence="1" type="ORF">EVAR_62623_1</name>
</gene>
<dbReference type="EMBL" id="BGZK01001839">
    <property type="protein sequence ID" value="GBP87154.1"/>
    <property type="molecule type" value="Genomic_DNA"/>
</dbReference>
<reference evidence="1 2" key="1">
    <citation type="journal article" date="2019" name="Commun. Biol.">
        <title>The bagworm genome reveals a unique fibroin gene that provides high tensile strength.</title>
        <authorList>
            <person name="Kono N."/>
            <person name="Nakamura H."/>
            <person name="Ohtoshi R."/>
            <person name="Tomita M."/>
            <person name="Numata K."/>
            <person name="Arakawa K."/>
        </authorList>
    </citation>
    <scope>NUCLEOTIDE SEQUENCE [LARGE SCALE GENOMIC DNA]</scope>
</reference>
<evidence type="ECO:0000313" key="2">
    <source>
        <dbReference type="Proteomes" id="UP000299102"/>
    </source>
</evidence>
<accession>A0A4C1ZJ54</accession>
<comment type="caution">
    <text evidence="1">The sequence shown here is derived from an EMBL/GenBank/DDBJ whole genome shotgun (WGS) entry which is preliminary data.</text>
</comment>
<evidence type="ECO:0000313" key="1">
    <source>
        <dbReference type="EMBL" id="GBP87154.1"/>
    </source>
</evidence>
<dbReference type="AlphaFoldDB" id="A0A4C1ZJ54"/>
<keyword evidence="2" id="KW-1185">Reference proteome</keyword>
<organism evidence="1 2">
    <name type="scientific">Eumeta variegata</name>
    <name type="common">Bagworm moth</name>
    <name type="synonym">Eumeta japonica</name>
    <dbReference type="NCBI Taxonomy" id="151549"/>
    <lineage>
        <taxon>Eukaryota</taxon>
        <taxon>Metazoa</taxon>
        <taxon>Ecdysozoa</taxon>
        <taxon>Arthropoda</taxon>
        <taxon>Hexapoda</taxon>
        <taxon>Insecta</taxon>
        <taxon>Pterygota</taxon>
        <taxon>Neoptera</taxon>
        <taxon>Endopterygota</taxon>
        <taxon>Lepidoptera</taxon>
        <taxon>Glossata</taxon>
        <taxon>Ditrysia</taxon>
        <taxon>Tineoidea</taxon>
        <taxon>Psychidae</taxon>
        <taxon>Oiketicinae</taxon>
        <taxon>Eumeta</taxon>
    </lineage>
</organism>
<dbReference type="Proteomes" id="UP000299102">
    <property type="component" value="Unassembled WGS sequence"/>
</dbReference>
<proteinExistence type="predicted"/>
<name>A0A4C1ZJ54_EUMVA</name>